<feature type="transmembrane region" description="Helical" evidence="8">
    <location>
        <begin position="371"/>
        <end position="394"/>
    </location>
</feature>
<reference evidence="11 12" key="1">
    <citation type="submission" date="2019-05" db="EMBL/GenBank/DDBJ databases">
        <title>Draft genome sequence of Actinomadura sp. 14C53.</title>
        <authorList>
            <person name="Saricaoglu S."/>
            <person name="Isik K."/>
        </authorList>
    </citation>
    <scope>NUCLEOTIDE SEQUENCE [LARGE SCALE GENOMIC DNA]</scope>
    <source>
        <strain evidence="11 12">14C53</strain>
    </source>
</reference>
<feature type="transmembrane region" description="Helical" evidence="8">
    <location>
        <begin position="451"/>
        <end position="470"/>
    </location>
</feature>
<keyword evidence="12" id="KW-1185">Reference proteome</keyword>
<evidence type="ECO:0000256" key="7">
    <source>
        <dbReference type="SAM" id="MobiDB-lite"/>
    </source>
</evidence>
<organism evidence="11 12">
    <name type="scientific">Actinomadura soli</name>
    <dbReference type="NCBI Taxonomy" id="2508997"/>
    <lineage>
        <taxon>Bacteria</taxon>
        <taxon>Bacillati</taxon>
        <taxon>Actinomycetota</taxon>
        <taxon>Actinomycetes</taxon>
        <taxon>Streptosporangiales</taxon>
        <taxon>Thermomonosporaceae</taxon>
        <taxon>Actinomadura</taxon>
    </lineage>
</organism>
<gene>
    <name evidence="11" type="ORF">ETD83_22990</name>
</gene>
<keyword evidence="3 8" id="KW-0812">Transmembrane</keyword>
<dbReference type="EMBL" id="VCKW01000123">
    <property type="protein sequence ID" value="TMQ95073.1"/>
    <property type="molecule type" value="Genomic_DNA"/>
</dbReference>
<comment type="subcellular location">
    <subcellularLocation>
        <location evidence="1">Cell membrane</location>
        <topology evidence="1">Multi-pass membrane protein</topology>
    </subcellularLocation>
</comment>
<dbReference type="PANTHER" id="PTHR30572">
    <property type="entry name" value="MEMBRANE COMPONENT OF TRANSPORTER-RELATED"/>
    <property type="match status" value="1"/>
</dbReference>
<dbReference type="Pfam" id="PF12704">
    <property type="entry name" value="MacB_PCD"/>
    <property type="match status" value="2"/>
</dbReference>
<evidence type="ECO:0000256" key="3">
    <source>
        <dbReference type="ARBA" id="ARBA00022692"/>
    </source>
</evidence>
<comment type="caution">
    <text evidence="11">The sequence shown here is derived from an EMBL/GenBank/DDBJ whole genome shotgun (WGS) entry which is preliminary data.</text>
</comment>
<dbReference type="RefSeq" id="WP_138647217.1">
    <property type="nucleotide sequence ID" value="NZ_VCKW01000123.1"/>
</dbReference>
<dbReference type="InterPro" id="IPR003838">
    <property type="entry name" value="ABC3_permease_C"/>
</dbReference>
<accession>A0A5C4J818</accession>
<feature type="transmembrane region" description="Helical" evidence="8">
    <location>
        <begin position="775"/>
        <end position="797"/>
    </location>
</feature>
<comment type="similarity">
    <text evidence="6">Belongs to the ABC-4 integral membrane protein family.</text>
</comment>
<evidence type="ECO:0000256" key="6">
    <source>
        <dbReference type="ARBA" id="ARBA00038076"/>
    </source>
</evidence>
<evidence type="ECO:0000256" key="1">
    <source>
        <dbReference type="ARBA" id="ARBA00004651"/>
    </source>
</evidence>
<evidence type="ECO:0000313" key="12">
    <source>
        <dbReference type="Proteomes" id="UP000309174"/>
    </source>
</evidence>
<dbReference type="GO" id="GO:0022857">
    <property type="term" value="F:transmembrane transporter activity"/>
    <property type="evidence" value="ECO:0007669"/>
    <property type="project" value="TreeGrafter"/>
</dbReference>
<feature type="transmembrane region" description="Helical" evidence="8">
    <location>
        <begin position="817"/>
        <end position="837"/>
    </location>
</feature>
<dbReference type="PANTHER" id="PTHR30572:SF4">
    <property type="entry name" value="ABC TRANSPORTER PERMEASE YTRF"/>
    <property type="match status" value="1"/>
</dbReference>
<feature type="compositionally biased region" description="Gly residues" evidence="7">
    <location>
        <begin position="133"/>
        <end position="145"/>
    </location>
</feature>
<feature type="region of interest" description="Disordered" evidence="7">
    <location>
        <begin position="116"/>
        <end position="145"/>
    </location>
</feature>
<feature type="transmembrane region" description="Helical" evidence="8">
    <location>
        <begin position="725"/>
        <end position="746"/>
    </location>
</feature>
<feature type="transmembrane region" description="Helical" evidence="8">
    <location>
        <begin position="504"/>
        <end position="527"/>
    </location>
</feature>
<keyword evidence="4 8" id="KW-1133">Transmembrane helix</keyword>
<evidence type="ECO:0000256" key="8">
    <source>
        <dbReference type="SAM" id="Phobius"/>
    </source>
</evidence>
<feature type="domain" description="ABC3 transporter permease C-terminal" evidence="9">
    <location>
        <begin position="729"/>
        <end position="846"/>
    </location>
</feature>
<name>A0A5C4J818_9ACTN</name>
<dbReference type="Pfam" id="PF02687">
    <property type="entry name" value="FtsX"/>
    <property type="match status" value="2"/>
</dbReference>
<dbReference type="AlphaFoldDB" id="A0A5C4J818"/>
<feature type="domain" description="MacB-like periplasmic core" evidence="10">
    <location>
        <begin position="17"/>
        <end position="249"/>
    </location>
</feature>
<keyword evidence="2" id="KW-1003">Cell membrane</keyword>
<proteinExistence type="inferred from homology"/>
<evidence type="ECO:0000313" key="11">
    <source>
        <dbReference type="EMBL" id="TMQ95073.1"/>
    </source>
</evidence>
<dbReference type="InterPro" id="IPR050250">
    <property type="entry name" value="Macrolide_Exporter_MacB"/>
</dbReference>
<sequence>MIRTAWRNALAHKARLAMTMLAVLLGTAFVSGTLVFTGTLSGAYTRSSEKSFTDLDVQLRSATNAGGHDTRRLLDELLLRRAAALPGAQRATGTVSGFAALADRHGKLVGQGWKTRGVGYSSPGHGRPAHGSGAPGNGASVDGGPGFSMVEGRGPVAAGEVALDVKTAERTGYRVGDSVRLSVSGPVLVGKVTGLFRTDDGNVAAGGTLTLFDTATAQRLFAAPGHYNQIDLTAAPGTTPERLKREAAKLVPHGVEAVTAAELTDEQADENTTSFRQLAQVLLGCAGIALFVGVFLIVNTFTMLIDRRTRELALLRAVGATRGQVVRAVLAEAGLVGLVAGAAGLACGVGVAAVVRAVLSAAGANLPDGPLVVGAAPVAAAPALGVGVTVLAAWAPARRAAKIPPVAALSAVHAPPGARSLAVRNTVGAVLAAIGAVLAAAASAIPGGRIALGLGAVLLMVGVLVLTPLLSRPVIAAAGPALRRFGTAGRLAGQNAVRDPRRTAATASALTIGLALVACLSVIGASANRTVKELAASNWRADYQITMANDGPLTAGTEAALRRLGEVTATSPRREVPAQVKGAEPTVVGFRASDIDRLLDMHFAEGSFAPGNTAVVDRKTADSNGWKLGDTIQVTWPDGFRSSLKLTGIYVNRLDGGVKTDISVMDPHLNRVTDNQIMVKTEGGPSERAEAALRRTLGDSPAIKVENKDEVVGGITGTVGLVLNVLYGMLVLAVVIAVLGVVNTLAMSVHERAREIGLLRAVGLDRAEVRRMIRLEAVAISLLGGVLGVLLGAFLGWALGELVASLGFDSWTLVLPWGRLVLVVGAAALVGVTAAVWPARRAARLDILAAIRTE</sequence>
<evidence type="ECO:0000256" key="4">
    <source>
        <dbReference type="ARBA" id="ARBA00022989"/>
    </source>
</evidence>
<evidence type="ECO:0000259" key="9">
    <source>
        <dbReference type="Pfam" id="PF02687"/>
    </source>
</evidence>
<feature type="transmembrane region" description="Helical" evidence="8">
    <location>
        <begin position="427"/>
        <end position="445"/>
    </location>
</feature>
<feature type="transmembrane region" description="Helical" evidence="8">
    <location>
        <begin position="281"/>
        <end position="305"/>
    </location>
</feature>
<dbReference type="OrthoDB" id="9780560at2"/>
<feature type="transmembrane region" description="Helical" evidence="8">
    <location>
        <begin position="326"/>
        <end position="359"/>
    </location>
</feature>
<keyword evidence="5 8" id="KW-0472">Membrane</keyword>
<dbReference type="InterPro" id="IPR025857">
    <property type="entry name" value="MacB_PCD"/>
</dbReference>
<evidence type="ECO:0000256" key="2">
    <source>
        <dbReference type="ARBA" id="ARBA00022475"/>
    </source>
</evidence>
<dbReference type="GO" id="GO:0005886">
    <property type="term" value="C:plasma membrane"/>
    <property type="evidence" value="ECO:0007669"/>
    <property type="project" value="UniProtKB-SubCell"/>
</dbReference>
<protein>
    <submittedName>
        <fullName evidence="11">ABC transporter permease</fullName>
    </submittedName>
</protein>
<dbReference type="Proteomes" id="UP000309174">
    <property type="component" value="Unassembled WGS sequence"/>
</dbReference>
<evidence type="ECO:0000259" key="10">
    <source>
        <dbReference type="Pfam" id="PF12704"/>
    </source>
</evidence>
<feature type="domain" description="ABC3 transporter permease C-terminal" evidence="9">
    <location>
        <begin position="286"/>
        <end position="405"/>
    </location>
</feature>
<feature type="domain" description="MacB-like periplasmic core" evidence="10">
    <location>
        <begin position="503"/>
        <end position="695"/>
    </location>
</feature>
<evidence type="ECO:0000256" key="5">
    <source>
        <dbReference type="ARBA" id="ARBA00023136"/>
    </source>
</evidence>